<reference evidence="2" key="1">
    <citation type="submission" date="2022-01" db="EMBL/GenBank/DDBJ databases">
        <authorList>
            <person name="King R."/>
        </authorList>
    </citation>
    <scope>NUCLEOTIDE SEQUENCE</scope>
</reference>
<gene>
    <name evidence="2" type="ORF">PHYEVI_LOCUS10391</name>
</gene>
<dbReference type="OrthoDB" id="66144at2759"/>
<keyword evidence="3" id="KW-1185">Reference proteome</keyword>
<dbReference type="Gene3D" id="3.40.50.150">
    <property type="entry name" value="Vaccinia Virus protein VP39"/>
    <property type="match status" value="1"/>
</dbReference>
<feature type="domain" description="Methyltransferase type 11" evidence="1">
    <location>
        <begin position="57"/>
        <end position="139"/>
    </location>
</feature>
<dbReference type="AlphaFoldDB" id="A0A9N9XTV7"/>
<dbReference type="CDD" id="cd02440">
    <property type="entry name" value="AdoMet_MTases"/>
    <property type="match status" value="1"/>
</dbReference>
<protein>
    <recommendedName>
        <fullName evidence="1">Methyltransferase type 11 domain-containing protein</fullName>
    </recommendedName>
</protein>
<dbReference type="GO" id="GO:0008757">
    <property type="term" value="F:S-adenosylmethionine-dependent methyltransferase activity"/>
    <property type="evidence" value="ECO:0007669"/>
    <property type="project" value="InterPro"/>
</dbReference>
<evidence type="ECO:0000313" key="3">
    <source>
        <dbReference type="Proteomes" id="UP001153712"/>
    </source>
</evidence>
<dbReference type="SUPFAM" id="SSF53335">
    <property type="entry name" value="S-adenosyl-L-methionine-dependent methyltransferases"/>
    <property type="match status" value="1"/>
</dbReference>
<dbReference type="InterPro" id="IPR013216">
    <property type="entry name" value="Methyltransf_11"/>
</dbReference>
<name>A0A9N9XTV7_PHYSR</name>
<proteinExistence type="predicted"/>
<sequence>MSFKFPHLWIKSGEVARTLTQGSLSKFKHLIKWKKSESILEAGFASGSNSLQTLVPLLPHDYKEFIGSDISDEMIDYAKKEFKLPRSEVVKLDVCGEIPSQFRERFDHIFGFNVIHVVKDPRKAFKNIKDMLKPGGSTFLTFFQHTPIEHSFVKLKNSPKWGRYDHNEMIPPYHYSASPLDEYQKDLEAAEFSKTIIQKAYETYTAKTDEDHEVLTDLFYAVNPVQLQISDEKERNEYMKEYISEVFNGPVVNQRLDENGNKITDLTTLNMVVYATK</sequence>
<dbReference type="PANTHER" id="PTHR43861">
    <property type="entry name" value="TRANS-ACONITATE 2-METHYLTRANSFERASE-RELATED"/>
    <property type="match status" value="1"/>
</dbReference>
<dbReference type="PANTHER" id="PTHR43861:SF1">
    <property type="entry name" value="TRANS-ACONITATE 2-METHYLTRANSFERASE"/>
    <property type="match status" value="1"/>
</dbReference>
<dbReference type="Proteomes" id="UP001153712">
    <property type="component" value="Chromosome 7"/>
</dbReference>
<dbReference type="EMBL" id="OU900100">
    <property type="protein sequence ID" value="CAG9864134.1"/>
    <property type="molecule type" value="Genomic_DNA"/>
</dbReference>
<accession>A0A9N9XTV7</accession>
<organism evidence="2 3">
    <name type="scientific">Phyllotreta striolata</name>
    <name type="common">Striped flea beetle</name>
    <name type="synonym">Crioceris striolata</name>
    <dbReference type="NCBI Taxonomy" id="444603"/>
    <lineage>
        <taxon>Eukaryota</taxon>
        <taxon>Metazoa</taxon>
        <taxon>Ecdysozoa</taxon>
        <taxon>Arthropoda</taxon>
        <taxon>Hexapoda</taxon>
        <taxon>Insecta</taxon>
        <taxon>Pterygota</taxon>
        <taxon>Neoptera</taxon>
        <taxon>Endopterygota</taxon>
        <taxon>Coleoptera</taxon>
        <taxon>Polyphaga</taxon>
        <taxon>Cucujiformia</taxon>
        <taxon>Chrysomeloidea</taxon>
        <taxon>Chrysomelidae</taxon>
        <taxon>Galerucinae</taxon>
        <taxon>Alticini</taxon>
        <taxon>Phyllotreta</taxon>
    </lineage>
</organism>
<evidence type="ECO:0000259" key="1">
    <source>
        <dbReference type="Pfam" id="PF08241"/>
    </source>
</evidence>
<dbReference type="Pfam" id="PF08241">
    <property type="entry name" value="Methyltransf_11"/>
    <property type="match status" value="1"/>
</dbReference>
<evidence type="ECO:0000313" key="2">
    <source>
        <dbReference type="EMBL" id="CAG9864134.1"/>
    </source>
</evidence>
<dbReference type="InterPro" id="IPR029063">
    <property type="entry name" value="SAM-dependent_MTases_sf"/>
</dbReference>